<organism evidence="1 2">
    <name type="scientific">Colletotrichum kahawae</name>
    <name type="common">Coffee berry disease fungus</name>
    <dbReference type="NCBI Taxonomy" id="34407"/>
    <lineage>
        <taxon>Eukaryota</taxon>
        <taxon>Fungi</taxon>
        <taxon>Dikarya</taxon>
        <taxon>Ascomycota</taxon>
        <taxon>Pezizomycotina</taxon>
        <taxon>Sordariomycetes</taxon>
        <taxon>Hypocreomycetidae</taxon>
        <taxon>Glomerellales</taxon>
        <taxon>Glomerellaceae</taxon>
        <taxon>Colletotrichum</taxon>
        <taxon>Colletotrichum gloeosporioides species complex</taxon>
    </lineage>
</organism>
<reference evidence="1" key="1">
    <citation type="submission" date="2023-02" db="EMBL/GenBank/DDBJ databases">
        <title>Colletotrichum kahawae CIFC_Que2 genome sequencing and assembly.</title>
        <authorList>
            <person name="Baroncelli R."/>
        </authorList>
    </citation>
    <scope>NUCLEOTIDE SEQUENCE</scope>
    <source>
        <strain evidence="1">CIFC_Que2</strain>
    </source>
</reference>
<name>A0AAD9Y7F7_COLKA</name>
<comment type="caution">
    <text evidence="1">The sequence shown here is derived from an EMBL/GenBank/DDBJ whole genome shotgun (WGS) entry which is preliminary data.</text>
</comment>
<evidence type="ECO:0000313" key="2">
    <source>
        <dbReference type="Proteomes" id="UP001281614"/>
    </source>
</evidence>
<proteinExistence type="predicted"/>
<protein>
    <submittedName>
        <fullName evidence="1">Ankyrin repeat-containing protein</fullName>
    </submittedName>
</protein>
<gene>
    <name evidence="1" type="ORF">CKAH01_07041</name>
</gene>
<dbReference type="Proteomes" id="UP001281614">
    <property type="component" value="Unassembled WGS sequence"/>
</dbReference>
<sequence>MSLGPLQSDPNFAQQGSVDWVALSNTTVQTSMAVLARLSRAGLEPLTAVWQVYSEICSSILTATGFGVRVNQLTKVLGFAKGFGPRDRWPVGREFEDEANDARKIAGFLLTIGSIKKGEIQAVEISEYLSKHESPQDFLDCLITAMPELGFVSDLAAEVINREQERYQVPQTSRGAYPSSGIHQALHDIPIEIKRIWLASIRLAYALSNVILDEPLHPTRIGLRHFFQNRDRDFRHLITGYTRIATETEEYMDPEWTVVDYIGLLSGWTSEETWKVPSKEKKRLSGTFQNLATNRSELMPFYDNLFCGVPVATSARLIVDESIAGLKVWYEQWGETHIEHVGPSHADEVDSRQAVSLGEALENGWLGFKGAWRGPYGTVGDSVGSLKDETLEKWKSVFLAP</sequence>
<dbReference type="EMBL" id="VYYT01000345">
    <property type="protein sequence ID" value="KAK2740763.1"/>
    <property type="molecule type" value="Genomic_DNA"/>
</dbReference>
<keyword evidence="2" id="KW-1185">Reference proteome</keyword>
<accession>A0AAD9Y7F7</accession>
<evidence type="ECO:0000313" key="1">
    <source>
        <dbReference type="EMBL" id="KAK2740763.1"/>
    </source>
</evidence>
<dbReference type="AlphaFoldDB" id="A0AAD9Y7F7"/>